<dbReference type="InterPro" id="IPR039697">
    <property type="entry name" value="Alcohol_dehydrogenase_Fe"/>
</dbReference>
<dbReference type="GO" id="GO:0046872">
    <property type="term" value="F:metal ion binding"/>
    <property type="evidence" value="ECO:0007669"/>
    <property type="project" value="InterPro"/>
</dbReference>
<evidence type="ECO:0000256" key="2">
    <source>
        <dbReference type="ARBA" id="ARBA00007358"/>
    </source>
</evidence>
<name>A0A2S9QJX9_9HYPH</name>
<protein>
    <submittedName>
        <fullName evidence="7">Maleylacetate reductase</fullName>
    </submittedName>
</protein>
<evidence type="ECO:0000256" key="1">
    <source>
        <dbReference type="ARBA" id="ARBA00001962"/>
    </source>
</evidence>
<dbReference type="RefSeq" id="WP_105860608.1">
    <property type="nucleotide sequence ID" value="NZ_PUEJ01000001.1"/>
</dbReference>
<dbReference type="InterPro" id="IPR056798">
    <property type="entry name" value="ADH_Fe_C"/>
</dbReference>
<proteinExistence type="inferred from homology"/>
<keyword evidence="8" id="KW-1185">Reference proteome</keyword>
<gene>
    <name evidence="7" type="ORF">C5L14_03535</name>
</gene>
<dbReference type="PANTHER" id="PTHR11496:SF102">
    <property type="entry name" value="ALCOHOL DEHYDROGENASE 4"/>
    <property type="match status" value="1"/>
</dbReference>
<comment type="cofactor">
    <cofactor evidence="1">
        <name>Fe cation</name>
        <dbReference type="ChEBI" id="CHEBI:24875"/>
    </cofactor>
</comment>
<dbReference type="EMBL" id="PUEJ01000001">
    <property type="protein sequence ID" value="PRH89645.1"/>
    <property type="molecule type" value="Genomic_DNA"/>
</dbReference>
<comment type="caution">
    <text evidence="7">The sequence shown here is derived from an EMBL/GenBank/DDBJ whole genome shotgun (WGS) entry which is preliminary data.</text>
</comment>
<reference evidence="7 8" key="1">
    <citation type="submission" date="2018-02" db="EMBL/GenBank/DDBJ databases">
        <title>Whole genome sequencing of endophytic bacterium.</title>
        <authorList>
            <person name="Eedara R."/>
            <person name="Podile A.R."/>
        </authorList>
    </citation>
    <scope>NUCLEOTIDE SEQUENCE [LARGE SCALE GENOMIC DNA]</scope>
    <source>
        <strain evidence="7 8">RP1T</strain>
    </source>
</reference>
<accession>A0A2S9QJX9</accession>
<dbReference type="GO" id="GO:0004022">
    <property type="term" value="F:alcohol dehydrogenase (NAD+) activity"/>
    <property type="evidence" value="ECO:0007669"/>
    <property type="project" value="TreeGrafter"/>
</dbReference>
<dbReference type="AlphaFoldDB" id="A0A2S9QJX9"/>
<feature type="domain" description="Fe-containing alcohol dehydrogenase-like C-terminal" evidence="6">
    <location>
        <begin position="204"/>
        <end position="389"/>
    </location>
</feature>
<feature type="domain" description="Alcohol dehydrogenase iron-type/glycerol dehydrogenase GldA" evidence="5">
    <location>
        <begin position="27"/>
        <end position="191"/>
    </location>
</feature>
<dbReference type="Pfam" id="PF00465">
    <property type="entry name" value="Fe-ADH"/>
    <property type="match status" value="1"/>
</dbReference>
<keyword evidence="4" id="KW-0520">NAD</keyword>
<dbReference type="Proteomes" id="UP000237682">
    <property type="component" value="Unassembled WGS sequence"/>
</dbReference>
<dbReference type="PANTHER" id="PTHR11496">
    <property type="entry name" value="ALCOHOL DEHYDROGENASE"/>
    <property type="match status" value="1"/>
</dbReference>
<evidence type="ECO:0000256" key="3">
    <source>
        <dbReference type="ARBA" id="ARBA00023002"/>
    </source>
</evidence>
<dbReference type="Gene3D" id="1.20.1090.10">
    <property type="entry name" value="Dehydroquinate synthase-like - alpha domain"/>
    <property type="match status" value="1"/>
</dbReference>
<dbReference type="OrthoDB" id="9815791at2"/>
<comment type="similarity">
    <text evidence="2">Belongs to the iron-containing alcohol dehydrogenase family.</text>
</comment>
<evidence type="ECO:0000256" key="4">
    <source>
        <dbReference type="ARBA" id="ARBA00023027"/>
    </source>
</evidence>
<evidence type="ECO:0000313" key="7">
    <source>
        <dbReference type="EMBL" id="PRH89645.1"/>
    </source>
</evidence>
<dbReference type="PROSITE" id="PS00060">
    <property type="entry name" value="ADH_IRON_2"/>
    <property type="match status" value="1"/>
</dbReference>
<dbReference type="Gene3D" id="3.40.50.1970">
    <property type="match status" value="1"/>
</dbReference>
<sequence length="390" mass="40992">MMSISSGFYRQFAMERVLHGSPFDTLLAAELEAGGHEKVLLLTAPQAVGTPDLARLETAIGNRLAGTFSGLAPHTPLEGVLKAADLARKLGADHLVALGGGSVIDAAKLIALCVHEGIDAPEGLLNKYPTAGVDPSRRPSSAGGWIRMTALPMTLSAAEFTWFAGVTDTAKGLKYVVGHPMMMAQTVIMDPALTLGMGATDFLASGIRAVDHAAERLAALTSHPFNDAVCRQALQMLSAYLPRIHKDPRDLEARQQSQMAGWLSQAGAGTGVRVGASHALGHVLGAHAGIPHGLTSCLLLPAVMTWNAGVNAERQALVSAALGADDIPAAEAIRRLVAAIELPTRLRDVGIIRDDLALIAAKSFHDPGLRNNPRPVETTADVQEILELAW</sequence>
<keyword evidence="3" id="KW-0560">Oxidoreductase</keyword>
<dbReference type="Pfam" id="PF25137">
    <property type="entry name" value="ADH_Fe_C"/>
    <property type="match status" value="1"/>
</dbReference>
<dbReference type="SUPFAM" id="SSF56796">
    <property type="entry name" value="Dehydroquinate synthase-like"/>
    <property type="match status" value="1"/>
</dbReference>
<evidence type="ECO:0000259" key="5">
    <source>
        <dbReference type="Pfam" id="PF00465"/>
    </source>
</evidence>
<dbReference type="CDD" id="cd08192">
    <property type="entry name" value="MAR-like"/>
    <property type="match status" value="1"/>
</dbReference>
<dbReference type="InterPro" id="IPR018211">
    <property type="entry name" value="ADH_Fe_CS"/>
</dbReference>
<organism evidence="7 8">
    <name type="scientific">Labrys okinawensis</name>
    <dbReference type="NCBI Taxonomy" id="346911"/>
    <lineage>
        <taxon>Bacteria</taxon>
        <taxon>Pseudomonadati</taxon>
        <taxon>Pseudomonadota</taxon>
        <taxon>Alphaproteobacteria</taxon>
        <taxon>Hyphomicrobiales</taxon>
        <taxon>Xanthobacteraceae</taxon>
        <taxon>Labrys</taxon>
    </lineage>
</organism>
<evidence type="ECO:0000259" key="6">
    <source>
        <dbReference type="Pfam" id="PF25137"/>
    </source>
</evidence>
<evidence type="ECO:0000313" key="8">
    <source>
        <dbReference type="Proteomes" id="UP000237682"/>
    </source>
</evidence>
<dbReference type="InterPro" id="IPR001670">
    <property type="entry name" value="ADH_Fe/GldA"/>
</dbReference>